<dbReference type="Proteomes" id="UP000320231">
    <property type="component" value="Chromosome"/>
</dbReference>
<sequence length="49" mass="5362">MLKSGNPISLTTGDDFQALNAEQLELAERVGILTLEIVIGRVFNHPGWP</sequence>
<name>A0A455UGM7_9GAMM</name>
<evidence type="ECO:0000313" key="1">
    <source>
        <dbReference type="EMBL" id="BBI64887.1"/>
    </source>
</evidence>
<dbReference type="EMBL" id="AP019514">
    <property type="protein sequence ID" value="BBI64887.1"/>
    <property type="molecule type" value="Genomic_DNA"/>
</dbReference>
<proteinExistence type="predicted"/>
<accession>A0A455UGM7</accession>
<dbReference type="KEGG" id="hsr:HSBAA_61930"/>
<protein>
    <submittedName>
        <fullName evidence="1">Uncharacterized protein</fullName>
    </submittedName>
</protein>
<reference evidence="1 2" key="1">
    <citation type="journal article" date="2019" name="Microbiol. Resour. Announc.">
        <title>Complete Genome Sequence of Halomonas sulfidaeris Strain Esulfide1 Isolated from a Metal Sulfide Rock at a Depth of 2,200 Meters, Obtained Using Nanopore Sequencing.</title>
        <authorList>
            <person name="Saito M."/>
            <person name="Nishigata A."/>
            <person name="Galipon J."/>
            <person name="Arakawa K."/>
        </authorList>
    </citation>
    <scope>NUCLEOTIDE SEQUENCE [LARGE SCALE GENOMIC DNA]</scope>
    <source>
        <strain evidence="1 2">ATCC BAA-803</strain>
    </source>
</reference>
<evidence type="ECO:0000313" key="2">
    <source>
        <dbReference type="Proteomes" id="UP000320231"/>
    </source>
</evidence>
<organism evidence="1 2">
    <name type="scientific">Vreelandella sulfidaeris</name>
    <dbReference type="NCBI Taxonomy" id="115553"/>
    <lineage>
        <taxon>Bacteria</taxon>
        <taxon>Pseudomonadati</taxon>
        <taxon>Pseudomonadota</taxon>
        <taxon>Gammaproteobacteria</taxon>
        <taxon>Oceanospirillales</taxon>
        <taxon>Halomonadaceae</taxon>
        <taxon>Vreelandella</taxon>
    </lineage>
</organism>
<gene>
    <name evidence="1" type="ORF">HSBAA_61930</name>
</gene>
<dbReference type="AlphaFoldDB" id="A0A455UGM7"/>